<dbReference type="AlphaFoldDB" id="A0A6M3KUZ8"/>
<reference evidence="2" key="1">
    <citation type="submission" date="2020-03" db="EMBL/GenBank/DDBJ databases">
        <title>The deep terrestrial virosphere.</title>
        <authorList>
            <person name="Holmfeldt K."/>
            <person name="Nilsson E."/>
            <person name="Simone D."/>
            <person name="Lopez-Fernandez M."/>
            <person name="Wu X."/>
            <person name="de Brujin I."/>
            <person name="Lundin D."/>
            <person name="Andersson A."/>
            <person name="Bertilsson S."/>
            <person name="Dopson M."/>
        </authorList>
    </citation>
    <scope>NUCLEOTIDE SEQUENCE</scope>
    <source>
        <strain evidence="2">MM415B02183</strain>
    </source>
</reference>
<protein>
    <submittedName>
        <fullName evidence="2">Uncharacterized protein</fullName>
    </submittedName>
</protein>
<gene>
    <name evidence="2" type="ORF">MM415B02183_0001</name>
</gene>
<name>A0A6M3KUZ8_9ZZZZ</name>
<accession>A0A6M3KUZ8</accession>
<organism evidence="2">
    <name type="scientific">viral metagenome</name>
    <dbReference type="NCBI Taxonomy" id="1070528"/>
    <lineage>
        <taxon>unclassified sequences</taxon>
        <taxon>metagenomes</taxon>
        <taxon>organismal metagenomes</taxon>
    </lineage>
</organism>
<proteinExistence type="predicted"/>
<feature type="compositionally biased region" description="Polar residues" evidence="1">
    <location>
        <begin position="13"/>
        <end position="22"/>
    </location>
</feature>
<sequence length="461" mass="49725">MGGAYTAEPGPAATQSKPTGWNDNWAHGSDYPDPPGYDLDEDDYLLLLEVGNPGYVTLAEPSCYVVAKIYEDEGDFESVNISNNSYITWYAAIDGERIPMSVNGGAWDYEPSTIASYLFGYGTFGSNSEITFGIIEDDEGKNIIVDAIATIIRENDSAADAVEVLADDTVSIPIRANYKLILTIGDPSEIDVDDPYCFVTGKVYKQDDSVLADGEILASSLIWWTATVDGGAISVVPSSQALGFLGDTYGVEPNMRFDVSEDDVDKSAVVNATVIIETEDGEETIEAEGIISIPIVGDDPITSFTVTLTIDSVTQTGYTPWYTDIKLQVRRGSSSLYRDQGVIIFNPKEDYAFETISEVAYGSAGGPGAGTTITISPDDPSARVVQAIHASPEAGWSYYIWWKIGENHSVTDFSFDVTLSYAVTHESGAITTNSYTHTYTSGVNTESGFFVIDTGIVSDTF</sequence>
<evidence type="ECO:0000313" key="2">
    <source>
        <dbReference type="EMBL" id="QJA85700.1"/>
    </source>
</evidence>
<feature type="region of interest" description="Disordered" evidence="1">
    <location>
        <begin position="1"/>
        <end position="27"/>
    </location>
</feature>
<dbReference type="EMBL" id="MT142590">
    <property type="protein sequence ID" value="QJA85700.1"/>
    <property type="molecule type" value="Genomic_DNA"/>
</dbReference>
<evidence type="ECO:0000256" key="1">
    <source>
        <dbReference type="SAM" id="MobiDB-lite"/>
    </source>
</evidence>